<feature type="binding site" evidence="5">
    <location>
        <begin position="163"/>
        <end position="169"/>
    </location>
    <ligand>
        <name>ATP</name>
        <dbReference type="ChEBI" id="CHEBI:30616"/>
    </ligand>
</feature>
<dbReference type="SUPFAM" id="SSF51246">
    <property type="entry name" value="Rudiment single hybrid motif"/>
    <property type="match status" value="1"/>
</dbReference>
<feature type="binding site" evidence="5">
    <location>
        <begin position="211"/>
        <end position="214"/>
    </location>
    <ligand>
        <name>ATP</name>
        <dbReference type="ChEBI" id="CHEBI:30616"/>
    </ligand>
</feature>
<reference evidence="8 9" key="1">
    <citation type="submission" date="2017-06" db="EMBL/GenBank/DDBJ databases">
        <title>Complete genome sequence of Paenibacillus donghaensis KCTC 13049T isolated from East Sea sediment, South Korea.</title>
        <authorList>
            <person name="Jung B.K."/>
            <person name="Hong S.-J."/>
            <person name="Shin J.-H."/>
        </authorList>
    </citation>
    <scope>NUCLEOTIDE SEQUENCE [LARGE SCALE GENOMIC DNA]</scope>
    <source>
        <strain evidence="8 9">KCTC 13049</strain>
    </source>
</reference>
<name>A0A2Z2KU66_9BACL</name>
<comment type="similarity">
    <text evidence="5 6">Belongs to the PurK/PurT family.</text>
</comment>
<dbReference type="NCBIfam" id="NF004679">
    <property type="entry name" value="PRK06019.1-5"/>
    <property type="match status" value="1"/>
</dbReference>
<evidence type="ECO:0000256" key="3">
    <source>
        <dbReference type="ARBA" id="ARBA00022755"/>
    </source>
</evidence>
<dbReference type="InterPro" id="IPR016185">
    <property type="entry name" value="PreATP-grasp_dom_sf"/>
</dbReference>
<evidence type="ECO:0000313" key="8">
    <source>
        <dbReference type="EMBL" id="ASA25582.1"/>
    </source>
</evidence>
<dbReference type="GO" id="GO:0006189">
    <property type="term" value="P:'de novo' IMP biosynthetic process"/>
    <property type="evidence" value="ECO:0007669"/>
    <property type="project" value="UniProtKB-UniRule"/>
</dbReference>
<dbReference type="Gene3D" id="3.30.470.20">
    <property type="entry name" value="ATP-grasp fold, B domain"/>
    <property type="match status" value="1"/>
</dbReference>
<evidence type="ECO:0000256" key="2">
    <source>
        <dbReference type="ARBA" id="ARBA00022741"/>
    </source>
</evidence>
<dbReference type="RefSeq" id="WP_087919544.1">
    <property type="nucleotide sequence ID" value="NZ_CP021780.1"/>
</dbReference>
<dbReference type="SUPFAM" id="SSF56059">
    <property type="entry name" value="Glutathione synthetase ATP-binding domain-like"/>
    <property type="match status" value="1"/>
</dbReference>
<dbReference type="NCBIfam" id="NF004675">
    <property type="entry name" value="PRK06019.1-1"/>
    <property type="match status" value="1"/>
</dbReference>
<dbReference type="GO" id="GO:0005829">
    <property type="term" value="C:cytosol"/>
    <property type="evidence" value="ECO:0007669"/>
    <property type="project" value="TreeGrafter"/>
</dbReference>
<feature type="binding site" evidence="5">
    <location>
        <position position="158"/>
    </location>
    <ligand>
        <name>ATP</name>
        <dbReference type="ChEBI" id="CHEBI:30616"/>
    </ligand>
</feature>
<comment type="catalytic activity">
    <reaction evidence="5 6">
        <text>5-amino-1-(5-phospho-beta-D-ribosyl)imidazole + hydrogencarbonate + ATP = 5-carboxyamino-1-(5-phospho-D-ribosyl)imidazole + ADP + phosphate + 2 H(+)</text>
        <dbReference type="Rhea" id="RHEA:19317"/>
        <dbReference type="ChEBI" id="CHEBI:15378"/>
        <dbReference type="ChEBI" id="CHEBI:17544"/>
        <dbReference type="ChEBI" id="CHEBI:30616"/>
        <dbReference type="ChEBI" id="CHEBI:43474"/>
        <dbReference type="ChEBI" id="CHEBI:58730"/>
        <dbReference type="ChEBI" id="CHEBI:137981"/>
        <dbReference type="ChEBI" id="CHEBI:456216"/>
        <dbReference type="EC" id="6.3.4.18"/>
    </reaction>
</comment>
<dbReference type="PANTHER" id="PTHR11609">
    <property type="entry name" value="PURINE BIOSYNTHESIS PROTEIN 6/7, PUR6/7"/>
    <property type="match status" value="1"/>
</dbReference>
<feature type="binding site" evidence="5">
    <location>
        <position position="242"/>
    </location>
    <ligand>
        <name>ATP</name>
        <dbReference type="ChEBI" id="CHEBI:30616"/>
    </ligand>
</feature>
<dbReference type="NCBIfam" id="TIGR01161">
    <property type="entry name" value="purK"/>
    <property type="match status" value="1"/>
</dbReference>
<evidence type="ECO:0000313" key="9">
    <source>
        <dbReference type="Proteomes" id="UP000249890"/>
    </source>
</evidence>
<keyword evidence="9" id="KW-1185">Reference proteome</keyword>
<dbReference type="OrthoDB" id="9804625at2"/>
<feature type="binding site" evidence="5">
    <location>
        <position position="219"/>
    </location>
    <ligand>
        <name>ATP</name>
        <dbReference type="ChEBI" id="CHEBI:30616"/>
    </ligand>
</feature>
<protein>
    <recommendedName>
        <fullName evidence="5 6">N5-carboxyaminoimidazole ribonucleotide synthase</fullName>
        <shortName evidence="5 6">N5-CAIR synthase</shortName>
        <ecNumber evidence="5 6">6.3.4.18</ecNumber>
    </recommendedName>
    <alternativeName>
        <fullName evidence="5 6">5-(carboxyamino)imidazole ribonucleotide synthetase</fullName>
    </alternativeName>
</protein>
<dbReference type="InterPro" id="IPR013815">
    <property type="entry name" value="ATP_grasp_subdomain_1"/>
</dbReference>
<evidence type="ECO:0000259" key="7">
    <source>
        <dbReference type="PROSITE" id="PS50975"/>
    </source>
</evidence>
<feature type="binding site" evidence="5">
    <location>
        <position position="118"/>
    </location>
    <ligand>
        <name>ATP</name>
        <dbReference type="ChEBI" id="CHEBI:30616"/>
    </ligand>
</feature>
<dbReference type="NCBIfam" id="NF004676">
    <property type="entry name" value="PRK06019.1-2"/>
    <property type="match status" value="1"/>
</dbReference>
<dbReference type="Pfam" id="PF22660">
    <property type="entry name" value="RS_preATP-grasp-like"/>
    <property type="match status" value="1"/>
</dbReference>
<dbReference type="FunFam" id="3.30.1490.20:FF:000015">
    <property type="entry name" value="N5-carboxyaminoimidazole ribonucleotide synthase"/>
    <property type="match status" value="1"/>
</dbReference>
<comment type="function">
    <text evidence="5">Catalyzes the ATP-dependent conversion of 5-aminoimidazole ribonucleotide (AIR) and HCO(3)(-) to N5-carboxyaminoimidazole ribonucleotide (N5-CAIR).</text>
</comment>
<keyword evidence="1 5" id="KW-0436">Ligase</keyword>
<feature type="binding site" evidence="5">
    <location>
        <begin position="296"/>
        <end position="297"/>
    </location>
    <ligand>
        <name>ATP</name>
        <dbReference type="ChEBI" id="CHEBI:30616"/>
    </ligand>
</feature>
<dbReference type="UniPathway" id="UPA00074">
    <property type="reaction ID" value="UER00942"/>
</dbReference>
<dbReference type="PANTHER" id="PTHR11609:SF5">
    <property type="entry name" value="PHOSPHORIBOSYLAMINOIMIDAZOLE CARBOXYLASE"/>
    <property type="match status" value="1"/>
</dbReference>
<feature type="domain" description="ATP-grasp" evidence="7">
    <location>
        <begin position="122"/>
        <end position="326"/>
    </location>
</feature>
<dbReference type="GO" id="GO:0034028">
    <property type="term" value="F:5-(carboxyamino)imidazole ribonucleotide synthase activity"/>
    <property type="evidence" value="ECO:0007669"/>
    <property type="project" value="UniProtKB-UniRule"/>
</dbReference>
<comment type="subunit">
    <text evidence="5 6">Homodimer.</text>
</comment>
<keyword evidence="4 5" id="KW-0067">ATP-binding</keyword>
<proteinExistence type="inferred from homology"/>
<keyword evidence="2 5" id="KW-0547">Nucleotide-binding</keyword>
<dbReference type="InterPro" id="IPR005875">
    <property type="entry name" value="PurK"/>
</dbReference>
<gene>
    <name evidence="5 6" type="primary">purK</name>
    <name evidence="8" type="ORF">B9T62_35540</name>
</gene>
<dbReference type="GO" id="GO:0004638">
    <property type="term" value="F:phosphoribosylaminoimidazole carboxylase activity"/>
    <property type="evidence" value="ECO:0007669"/>
    <property type="project" value="InterPro"/>
</dbReference>
<organism evidence="8 9">
    <name type="scientific">Paenibacillus donghaensis</name>
    <dbReference type="NCBI Taxonomy" id="414771"/>
    <lineage>
        <taxon>Bacteria</taxon>
        <taxon>Bacillati</taxon>
        <taxon>Bacillota</taxon>
        <taxon>Bacilli</taxon>
        <taxon>Bacillales</taxon>
        <taxon>Paenibacillaceae</taxon>
        <taxon>Paenibacillus</taxon>
    </lineage>
</organism>
<dbReference type="Gene3D" id="3.40.50.20">
    <property type="match status" value="1"/>
</dbReference>
<dbReference type="InterPro" id="IPR040686">
    <property type="entry name" value="PurK_C"/>
</dbReference>
<keyword evidence="3 5" id="KW-0658">Purine biosynthesis</keyword>
<accession>A0A2Z2KU66</accession>
<dbReference type="PROSITE" id="PS50975">
    <property type="entry name" value="ATP_GRASP"/>
    <property type="match status" value="1"/>
</dbReference>
<dbReference type="InterPro" id="IPR054350">
    <property type="entry name" value="PurT/PurK_preATP-grasp"/>
</dbReference>
<dbReference type="EMBL" id="CP021780">
    <property type="protein sequence ID" value="ASA25582.1"/>
    <property type="molecule type" value="Genomic_DNA"/>
</dbReference>
<comment type="pathway">
    <text evidence="5 6">Purine metabolism; IMP biosynthesis via de novo pathway; 5-amino-1-(5-phospho-D-ribosyl)imidazole-4-carboxylate from 5-amino-1-(5-phospho-D-ribosyl)imidazole (N5-CAIR route): step 1/2.</text>
</comment>
<evidence type="ECO:0000256" key="1">
    <source>
        <dbReference type="ARBA" id="ARBA00022598"/>
    </source>
</evidence>
<dbReference type="Gene3D" id="3.30.1490.20">
    <property type="entry name" value="ATP-grasp fold, A domain"/>
    <property type="match status" value="1"/>
</dbReference>
<dbReference type="GO" id="GO:0046872">
    <property type="term" value="F:metal ion binding"/>
    <property type="evidence" value="ECO:0007669"/>
    <property type="project" value="InterPro"/>
</dbReference>
<evidence type="ECO:0000256" key="5">
    <source>
        <dbReference type="HAMAP-Rule" id="MF_01928"/>
    </source>
</evidence>
<sequence>MRPGELNGAAPAAPRTVLPGATIGVLGGGQLGRMMALAGSAMGYRFVALDPAPDAPCGQVTPQIQAAYNDRDAARELARRADVITYEFENVDAGVAALLTEESYVPQGSELLYTTQHRLREKAAIEAAGVPVAPYRKIGSLAELKQAAAELGLPCVLKTATGGYDGKGQAVIRSVSQLEEVYAQLVPQAPAQQTGGSEAAAAGSIPELVLEKFIAFQCEISVIAARSASGEVKSFPPAENIHVNNILHLSIVPARVQEDIQRRACELAEQLVTQMNAVGLLAVEMFVTAEGELFVNELAPRPHNSGHYTMDACATSQFEQQVRAICNLPLGDTTLLTPAVMVNVLGQHLEAAVQLLSTNQADSRLGVIPKLHIYGKTESTTGRKMGHINLLCKDTGDALSWVEEQTNLWRN</sequence>
<dbReference type="FunFam" id="3.40.50.20:FF:000016">
    <property type="entry name" value="N5-carboxyaminoimidazole ribonucleotide synthase"/>
    <property type="match status" value="1"/>
</dbReference>
<dbReference type="InterPro" id="IPR011761">
    <property type="entry name" value="ATP-grasp"/>
</dbReference>
<dbReference type="Pfam" id="PF02222">
    <property type="entry name" value="ATP-grasp"/>
    <property type="match status" value="1"/>
</dbReference>
<dbReference type="Proteomes" id="UP000249890">
    <property type="component" value="Chromosome"/>
</dbReference>
<dbReference type="InterPro" id="IPR003135">
    <property type="entry name" value="ATP-grasp_carboxylate-amine"/>
</dbReference>
<dbReference type="EC" id="6.3.4.18" evidence="5 6"/>
<evidence type="ECO:0000256" key="6">
    <source>
        <dbReference type="RuleBase" id="RU361200"/>
    </source>
</evidence>
<dbReference type="FunFam" id="3.30.470.20:FF:000029">
    <property type="entry name" value="N5-carboxyaminoimidazole ribonucleotide synthase"/>
    <property type="match status" value="1"/>
</dbReference>
<evidence type="ECO:0000256" key="4">
    <source>
        <dbReference type="ARBA" id="ARBA00022840"/>
    </source>
</evidence>
<comment type="function">
    <text evidence="6">Catalyzes the ATP-dependent conversion of 5-aminoimidazole ribonucleotide (AIR) and HCO(3)- to N5-carboxyaminoimidazole ribonucleotide (N5-CAIR).</text>
</comment>
<dbReference type="AlphaFoldDB" id="A0A2Z2KU66"/>
<dbReference type="GO" id="GO:0005524">
    <property type="term" value="F:ATP binding"/>
    <property type="evidence" value="ECO:0007669"/>
    <property type="project" value="UniProtKB-UniRule"/>
</dbReference>
<dbReference type="InterPro" id="IPR011054">
    <property type="entry name" value="Rudment_hybrid_motif"/>
</dbReference>
<dbReference type="SUPFAM" id="SSF52440">
    <property type="entry name" value="PreATP-grasp domain"/>
    <property type="match status" value="1"/>
</dbReference>
<dbReference type="Pfam" id="PF17769">
    <property type="entry name" value="PurK_C"/>
    <property type="match status" value="1"/>
</dbReference>
<dbReference type="KEGG" id="pdh:B9T62_35540"/>
<dbReference type="HAMAP" id="MF_01928">
    <property type="entry name" value="PurK"/>
    <property type="match status" value="1"/>
</dbReference>